<dbReference type="AlphaFoldDB" id="A0A9P0ZRS4"/>
<dbReference type="Proteomes" id="UP001152484">
    <property type="component" value="Unassembled WGS sequence"/>
</dbReference>
<evidence type="ECO:0000313" key="3">
    <source>
        <dbReference type="Proteomes" id="UP001152484"/>
    </source>
</evidence>
<feature type="domain" description="Retrovirus-related Pol polyprotein from transposon TNT 1-94-like beta-barrel" evidence="1">
    <location>
        <begin position="1"/>
        <end position="70"/>
    </location>
</feature>
<feature type="non-terminal residue" evidence="2">
    <location>
        <position position="135"/>
    </location>
</feature>
<name>A0A9P0ZRS4_CUSEU</name>
<keyword evidence="3" id="KW-1185">Reference proteome</keyword>
<dbReference type="OrthoDB" id="1751594at2759"/>
<evidence type="ECO:0000259" key="1">
    <source>
        <dbReference type="Pfam" id="PF22936"/>
    </source>
</evidence>
<dbReference type="Pfam" id="PF22936">
    <property type="entry name" value="Pol_BBD"/>
    <property type="match status" value="1"/>
</dbReference>
<sequence>MTSNETIFHDLDTSIKTKVKMGNGDLVEAKGKGTIVIDTKKGTRFIRNVLLVPRLAQNLLSVGQMMESGYALHFEKNSCRIYDKNNNQEIAEVKMGNNRNFPIQWQYPQKVMVAQLSYTSLWHRRFGHFNLNALR</sequence>
<gene>
    <name evidence="2" type="ORF">CEURO_LOCUS19683</name>
</gene>
<evidence type="ECO:0000313" key="2">
    <source>
        <dbReference type="EMBL" id="CAH9112653.1"/>
    </source>
</evidence>
<organism evidence="2 3">
    <name type="scientific">Cuscuta europaea</name>
    <name type="common">European dodder</name>
    <dbReference type="NCBI Taxonomy" id="41803"/>
    <lineage>
        <taxon>Eukaryota</taxon>
        <taxon>Viridiplantae</taxon>
        <taxon>Streptophyta</taxon>
        <taxon>Embryophyta</taxon>
        <taxon>Tracheophyta</taxon>
        <taxon>Spermatophyta</taxon>
        <taxon>Magnoliopsida</taxon>
        <taxon>eudicotyledons</taxon>
        <taxon>Gunneridae</taxon>
        <taxon>Pentapetalae</taxon>
        <taxon>asterids</taxon>
        <taxon>lamiids</taxon>
        <taxon>Solanales</taxon>
        <taxon>Convolvulaceae</taxon>
        <taxon>Cuscuteae</taxon>
        <taxon>Cuscuta</taxon>
        <taxon>Cuscuta subgen. Cuscuta</taxon>
    </lineage>
</organism>
<reference evidence="2" key="1">
    <citation type="submission" date="2022-07" db="EMBL/GenBank/DDBJ databases">
        <authorList>
            <person name="Macas J."/>
            <person name="Novak P."/>
            <person name="Neumann P."/>
        </authorList>
    </citation>
    <scope>NUCLEOTIDE SEQUENCE</scope>
</reference>
<accession>A0A9P0ZRS4</accession>
<protein>
    <recommendedName>
        <fullName evidence="1">Retrovirus-related Pol polyprotein from transposon TNT 1-94-like beta-barrel domain-containing protein</fullName>
    </recommendedName>
</protein>
<dbReference type="EMBL" id="CAMAPE010000060">
    <property type="protein sequence ID" value="CAH9112653.1"/>
    <property type="molecule type" value="Genomic_DNA"/>
</dbReference>
<dbReference type="InterPro" id="IPR054722">
    <property type="entry name" value="PolX-like_BBD"/>
</dbReference>
<proteinExistence type="predicted"/>
<comment type="caution">
    <text evidence="2">The sequence shown here is derived from an EMBL/GenBank/DDBJ whole genome shotgun (WGS) entry which is preliminary data.</text>
</comment>